<accession>A0A1H0AJG0</accession>
<organism evidence="1 2">
    <name type="scientific">Megasphaera paucivorans</name>
    <dbReference type="NCBI Taxonomy" id="349095"/>
    <lineage>
        <taxon>Bacteria</taxon>
        <taxon>Bacillati</taxon>
        <taxon>Bacillota</taxon>
        <taxon>Negativicutes</taxon>
        <taxon>Veillonellales</taxon>
        <taxon>Veillonellaceae</taxon>
        <taxon>Megasphaera</taxon>
    </lineage>
</organism>
<protein>
    <recommendedName>
        <fullName evidence="3">Thioredoxin domain-containing protein</fullName>
    </recommendedName>
</protein>
<evidence type="ECO:0008006" key="3">
    <source>
        <dbReference type="Google" id="ProtNLM"/>
    </source>
</evidence>
<dbReference type="Proteomes" id="UP000199309">
    <property type="component" value="Unassembled WGS sequence"/>
</dbReference>
<dbReference type="AlphaFoldDB" id="A0A1H0AJG0"/>
<dbReference type="OrthoDB" id="9801625at2"/>
<evidence type="ECO:0000313" key="2">
    <source>
        <dbReference type="Proteomes" id="UP000199309"/>
    </source>
</evidence>
<dbReference type="STRING" id="349095.SAMN05660299_02541"/>
<dbReference type="EMBL" id="FNHQ01000039">
    <property type="protein sequence ID" value="SDN33587.1"/>
    <property type="molecule type" value="Genomic_DNA"/>
</dbReference>
<evidence type="ECO:0000313" key="1">
    <source>
        <dbReference type="EMBL" id="SDN33587.1"/>
    </source>
</evidence>
<name>A0A1H0AJG0_9FIRM</name>
<proteinExistence type="predicted"/>
<sequence length="93" mass="10480">MVIGVKFCGNCNPYIDMRALLSEVQKSDPSIVFCMDESQKVDGWLLLNACPTGCLKKGEFIPSVVVTNESINYWPVEKEKLVDYVLQSLQHLI</sequence>
<reference evidence="1 2" key="1">
    <citation type="submission" date="2016-10" db="EMBL/GenBank/DDBJ databases">
        <authorList>
            <person name="de Groot N.N."/>
        </authorList>
    </citation>
    <scope>NUCLEOTIDE SEQUENCE [LARGE SCALE GENOMIC DNA]</scope>
    <source>
        <strain evidence="1 2">DSM 16981</strain>
    </source>
</reference>
<keyword evidence="2" id="KW-1185">Reference proteome</keyword>
<gene>
    <name evidence="1" type="ORF">SAMN05660299_02541</name>
</gene>
<dbReference type="RefSeq" id="WP_091652601.1">
    <property type="nucleotide sequence ID" value="NZ_FNHQ01000039.1"/>
</dbReference>